<accession>A0A975B4Y5</accession>
<dbReference type="Pfam" id="PF00327">
    <property type="entry name" value="Ribosomal_L30"/>
    <property type="match status" value="1"/>
</dbReference>
<dbReference type="Proteomes" id="UP000663720">
    <property type="component" value="Chromosome"/>
</dbReference>
<evidence type="ECO:0000256" key="3">
    <source>
        <dbReference type="ARBA" id="ARBA00022980"/>
    </source>
</evidence>
<dbReference type="AlphaFoldDB" id="A0A975B4Y5"/>
<sequence>MSGRLKITLVKSMIGRPDKHRRILRGMGLTKLNKTVVLENTPPVRGMIHAVSHMVKAEEMLDETT</sequence>
<dbReference type="InterPro" id="IPR016082">
    <property type="entry name" value="Ribosomal_uL30_ferredoxin-like"/>
</dbReference>
<dbReference type="PANTHER" id="PTHR15892">
    <property type="entry name" value="MITOCHONDRIAL RIBOSOMAL PROTEIN L30"/>
    <property type="match status" value="1"/>
</dbReference>
<keyword evidence="4" id="KW-0687">Ribonucleoprotein</keyword>
<dbReference type="SUPFAM" id="SSF55129">
    <property type="entry name" value="Ribosomal protein L30p/L7e"/>
    <property type="match status" value="1"/>
</dbReference>
<dbReference type="GO" id="GO:0006412">
    <property type="term" value="P:translation"/>
    <property type="evidence" value="ECO:0007669"/>
    <property type="project" value="InterPro"/>
</dbReference>
<evidence type="ECO:0000259" key="6">
    <source>
        <dbReference type="Pfam" id="PF00327"/>
    </source>
</evidence>
<evidence type="ECO:0000256" key="5">
    <source>
        <dbReference type="ARBA" id="ARBA00035492"/>
    </source>
</evidence>
<dbReference type="HAMAP" id="MF_01371_B">
    <property type="entry name" value="Ribosomal_uL30_B"/>
    <property type="match status" value="1"/>
</dbReference>
<evidence type="ECO:0000256" key="4">
    <source>
        <dbReference type="ARBA" id="ARBA00023274"/>
    </source>
</evidence>
<keyword evidence="8" id="KW-1185">Reference proteome</keyword>
<dbReference type="PIRSF" id="PIRSF002211">
    <property type="entry name" value="Ribosomal_L30_bac-type"/>
    <property type="match status" value="1"/>
</dbReference>
<comment type="subunit">
    <text evidence="2">Part of the 50S ribosomal subunit.</text>
</comment>
<evidence type="ECO:0000313" key="7">
    <source>
        <dbReference type="EMBL" id="QTA78858.1"/>
    </source>
</evidence>
<dbReference type="EMBL" id="CP061799">
    <property type="protein sequence ID" value="QTA78858.1"/>
    <property type="molecule type" value="Genomic_DNA"/>
</dbReference>
<dbReference type="KEGG" id="dli:dnl_10990"/>
<evidence type="ECO:0000313" key="8">
    <source>
        <dbReference type="Proteomes" id="UP000663720"/>
    </source>
</evidence>
<comment type="similarity">
    <text evidence="1">Belongs to the universal ribosomal protein uL30 family.</text>
</comment>
<proteinExistence type="inferred from homology"/>
<dbReference type="FunFam" id="3.30.1390.20:FF:000001">
    <property type="entry name" value="50S ribosomal protein L30"/>
    <property type="match status" value="1"/>
</dbReference>
<dbReference type="CDD" id="cd01658">
    <property type="entry name" value="Ribosomal_L30"/>
    <property type="match status" value="1"/>
</dbReference>
<keyword evidence="3 7" id="KW-0689">Ribosomal protein</keyword>
<evidence type="ECO:0000256" key="1">
    <source>
        <dbReference type="ARBA" id="ARBA00007594"/>
    </source>
</evidence>
<organism evidence="7 8">
    <name type="scientific">Desulfonema limicola</name>
    <dbReference type="NCBI Taxonomy" id="45656"/>
    <lineage>
        <taxon>Bacteria</taxon>
        <taxon>Pseudomonadati</taxon>
        <taxon>Thermodesulfobacteriota</taxon>
        <taxon>Desulfobacteria</taxon>
        <taxon>Desulfobacterales</taxon>
        <taxon>Desulfococcaceae</taxon>
        <taxon>Desulfonema</taxon>
    </lineage>
</organism>
<dbReference type="GO" id="GO:0022625">
    <property type="term" value="C:cytosolic large ribosomal subunit"/>
    <property type="evidence" value="ECO:0007669"/>
    <property type="project" value="TreeGrafter"/>
</dbReference>
<reference evidence="7" key="1">
    <citation type="journal article" date="2021" name="Microb. Physiol.">
        <title>Proteogenomic Insights into the Physiology of Marine, Sulfate-Reducing, Filamentous Desulfonema limicola and Desulfonema magnum.</title>
        <authorList>
            <person name="Schnaars V."/>
            <person name="Wohlbrand L."/>
            <person name="Scheve S."/>
            <person name="Hinrichs C."/>
            <person name="Reinhardt R."/>
            <person name="Rabus R."/>
        </authorList>
    </citation>
    <scope>NUCLEOTIDE SEQUENCE</scope>
    <source>
        <strain evidence="7">5ac10</strain>
    </source>
</reference>
<gene>
    <name evidence="7" type="primary">rpmD</name>
    <name evidence="7" type="ORF">dnl_10990</name>
</gene>
<dbReference type="InterPro" id="IPR005996">
    <property type="entry name" value="Ribosomal_uL30_bac-type"/>
</dbReference>
<name>A0A975B4Y5_9BACT</name>
<feature type="domain" description="Large ribosomal subunit protein uL30-like ferredoxin-like fold" evidence="6">
    <location>
        <begin position="5"/>
        <end position="55"/>
    </location>
</feature>
<dbReference type="Gene3D" id="3.30.1390.20">
    <property type="entry name" value="Ribosomal protein L30, ferredoxin-like fold domain"/>
    <property type="match status" value="1"/>
</dbReference>
<dbReference type="RefSeq" id="WP_207690673.1">
    <property type="nucleotide sequence ID" value="NZ_CP061799.1"/>
</dbReference>
<dbReference type="InterPro" id="IPR036919">
    <property type="entry name" value="Ribo_uL30_ferredoxin-like_sf"/>
</dbReference>
<dbReference type="PANTHER" id="PTHR15892:SF2">
    <property type="entry name" value="LARGE RIBOSOMAL SUBUNIT PROTEIN UL30M"/>
    <property type="match status" value="1"/>
</dbReference>
<evidence type="ECO:0000256" key="2">
    <source>
        <dbReference type="ARBA" id="ARBA00011838"/>
    </source>
</evidence>
<dbReference type="GO" id="GO:0003735">
    <property type="term" value="F:structural constituent of ribosome"/>
    <property type="evidence" value="ECO:0007669"/>
    <property type="project" value="InterPro"/>
</dbReference>
<dbReference type="NCBIfam" id="TIGR01308">
    <property type="entry name" value="rpmD_bact"/>
    <property type="match status" value="1"/>
</dbReference>
<protein>
    <recommendedName>
        <fullName evidence="5">50S ribosomal protein L30</fullName>
    </recommendedName>
</protein>